<sequence length="181" mass="19105">GASMLDIAGGHLLAGLTYLLGDVTSVSATFATLYPSAELVDAAYKPTGTTLARTSEDQLALSGTLASGALLSVHIRSGVSAATPGRTGLVWIIDGEAGTIRVENNALLFHVMHPKSVLINGEKWEPEQELVDVTGNLQSAWEEFAKGPEGAYFTFEDAVKLHTVVDAVRRSAREGVRVNIA</sequence>
<accession>A0A0C3P0S3</accession>
<gene>
    <name evidence="3" type="ORF">PHLGIDRAFT_64128</name>
</gene>
<dbReference type="AlphaFoldDB" id="A0A0C3P0S3"/>
<evidence type="ECO:0000256" key="1">
    <source>
        <dbReference type="SAM" id="SignalP"/>
    </source>
</evidence>
<proteinExistence type="predicted"/>
<feature type="non-terminal residue" evidence="3">
    <location>
        <position position="1"/>
    </location>
</feature>
<dbReference type="OrthoDB" id="64915at2759"/>
<protein>
    <recommendedName>
        <fullName evidence="2">Gal80p-like C-terminal domain-containing protein</fullName>
    </recommendedName>
</protein>
<evidence type="ECO:0000259" key="2">
    <source>
        <dbReference type="Pfam" id="PF22685"/>
    </source>
</evidence>
<evidence type="ECO:0000313" key="3">
    <source>
        <dbReference type="EMBL" id="KIP11344.1"/>
    </source>
</evidence>
<reference evidence="3 4" key="1">
    <citation type="journal article" date="2014" name="PLoS Genet.">
        <title>Analysis of the Phlebiopsis gigantea genome, transcriptome and secretome provides insight into its pioneer colonization strategies of wood.</title>
        <authorList>
            <person name="Hori C."/>
            <person name="Ishida T."/>
            <person name="Igarashi K."/>
            <person name="Samejima M."/>
            <person name="Suzuki H."/>
            <person name="Master E."/>
            <person name="Ferreira P."/>
            <person name="Ruiz-Duenas F.J."/>
            <person name="Held B."/>
            <person name="Canessa P."/>
            <person name="Larrondo L.F."/>
            <person name="Schmoll M."/>
            <person name="Druzhinina I.S."/>
            <person name="Kubicek C.P."/>
            <person name="Gaskell J.A."/>
            <person name="Kersten P."/>
            <person name="St John F."/>
            <person name="Glasner J."/>
            <person name="Sabat G."/>
            <person name="Splinter BonDurant S."/>
            <person name="Syed K."/>
            <person name="Yadav J."/>
            <person name="Mgbeahuruike A.C."/>
            <person name="Kovalchuk A."/>
            <person name="Asiegbu F.O."/>
            <person name="Lackner G."/>
            <person name="Hoffmeister D."/>
            <person name="Rencoret J."/>
            <person name="Gutierrez A."/>
            <person name="Sun H."/>
            <person name="Lindquist E."/>
            <person name="Barry K."/>
            <person name="Riley R."/>
            <person name="Grigoriev I.V."/>
            <person name="Henrissat B."/>
            <person name="Kues U."/>
            <person name="Berka R.M."/>
            <person name="Martinez A.T."/>
            <person name="Covert S.F."/>
            <person name="Blanchette R.A."/>
            <person name="Cullen D."/>
        </authorList>
    </citation>
    <scope>NUCLEOTIDE SEQUENCE [LARGE SCALE GENOMIC DNA]</scope>
    <source>
        <strain evidence="3 4">11061_1 CR5-6</strain>
    </source>
</reference>
<dbReference type="EMBL" id="KN840447">
    <property type="protein sequence ID" value="KIP11344.1"/>
    <property type="molecule type" value="Genomic_DNA"/>
</dbReference>
<keyword evidence="1" id="KW-0732">Signal</keyword>
<feature type="domain" description="Gal80p-like C-terminal" evidence="2">
    <location>
        <begin position="1"/>
        <end position="103"/>
    </location>
</feature>
<dbReference type="HOGENOM" id="CLU_1492545_0_0_1"/>
<dbReference type="STRING" id="745531.A0A0C3P0S3"/>
<feature type="chain" id="PRO_5002180369" description="Gal80p-like C-terminal domain-containing protein" evidence="1">
    <location>
        <begin position="29"/>
        <end position="181"/>
    </location>
</feature>
<keyword evidence="4" id="KW-1185">Reference proteome</keyword>
<dbReference type="Proteomes" id="UP000053257">
    <property type="component" value="Unassembled WGS sequence"/>
</dbReference>
<dbReference type="InterPro" id="IPR055080">
    <property type="entry name" value="Gal80p-like_C"/>
</dbReference>
<evidence type="ECO:0000313" key="4">
    <source>
        <dbReference type="Proteomes" id="UP000053257"/>
    </source>
</evidence>
<organism evidence="3 4">
    <name type="scientific">Phlebiopsis gigantea (strain 11061_1 CR5-6)</name>
    <name type="common">White-rot fungus</name>
    <name type="synonym">Peniophora gigantea</name>
    <dbReference type="NCBI Taxonomy" id="745531"/>
    <lineage>
        <taxon>Eukaryota</taxon>
        <taxon>Fungi</taxon>
        <taxon>Dikarya</taxon>
        <taxon>Basidiomycota</taxon>
        <taxon>Agaricomycotina</taxon>
        <taxon>Agaricomycetes</taxon>
        <taxon>Polyporales</taxon>
        <taxon>Phanerochaetaceae</taxon>
        <taxon>Phlebiopsis</taxon>
    </lineage>
</organism>
<dbReference type="Gene3D" id="3.30.360.10">
    <property type="entry name" value="Dihydrodipicolinate Reductase, domain 2"/>
    <property type="match status" value="1"/>
</dbReference>
<feature type="signal peptide" evidence="1">
    <location>
        <begin position="1"/>
        <end position="28"/>
    </location>
</feature>
<dbReference type="SUPFAM" id="SSF55347">
    <property type="entry name" value="Glyceraldehyde-3-phosphate dehydrogenase-like, C-terminal domain"/>
    <property type="match status" value="1"/>
</dbReference>
<dbReference type="Pfam" id="PF22685">
    <property type="entry name" value="Gal80p_C-like"/>
    <property type="match status" value="1"/>
</dbReference>
<name>A0A0C3P0S3_PHLG1</name>